<comment type="similarity">
    <text evidence="1">Belongs to the RdRP family.</text>
</comment>
<keyword evidence="1" id="KW-0694">RNA-binding</keyword>
<name>D2VPL0_NAEGR</name>
<dbReference type="EC" id="2.7.7.48" evidence="1"/>
<dbReference type="GO" id="GO:0003723">
    <property type="term" value="F:RNA binding"/>
    <property type="evidence" value="ECO:0007669"/>
    <property type="project" value="UniProtKB-KW"/>
</dbReference>
<keyword evidence="1" id="KW-0548">Nucleotidyltransferase</keyword>
<dbReference type="VEuPathDB" id="AmoebaDB:NAEGRDRAFT_80768"/>
<reference evidence="3 4" key="1">
    <citation type="journal article" date="2010" name="Cell">
        <title>The genome of Naegleria gruberi illuminates early eukaryotic versatility.</title>
        <authorList>
            <person name="Fritz-Laylin L.K."/>
            <person name="Prochnik S.E."/>
            <person name="Ginger M.L."/>
            <person name="Dacks J.B."/>
            <person name="Carpenter M.L."/>
            <person name="Field M.C."/>
            <person name="Kuo A."/>
            <person name="Paredez A."/>
            <person name="Chapman J."/>
            <person name="Pham J."/>
            <person name="Shu S."/>
            <person name="Neupane R."/>
            <person name="Cipriano M."/>
            <person name="Mancuso J."/>
            <person name="Tu H."/>
            <person name="Salamov A."/>
            <person name="Lindquist E."/>
            <person name="Shapiro H."/>
            <person name="Lucas S."/>
            <person name="Grigoriev I.V."/>
            <person name="Cande W.Z."/>
            <person name="Fulton C."/>
            <person name="Rokhsar D.S."/>
            <person name="Dawson S.C."/>
        </authorList>
    </citation>
    <scope>NUCLEOTIDE SEQUENCE [LARGE SCALE GENOMIC DNA]</scope>
    <source>
        <strain evidence="3 4">NEG-M</strain>
    </source>
</reference>
<organism evidence="4">
    <name type="scientific">Naegleria gruberi</name>
    <name type="common">Amoeba</name>
    <dbReference type="NCBI Taxonomy" id="5762"/>
    <lineage>
        <taxon>Eukaryota</taxon>
        <taxon>Discoba</taxon>
        <taxon>Heterolobosea</taxon>
        <taxon>Tetramitia</taxon>
        <taxon>Eutetramitia</taxon>
        <taxon>Vahlkampfiidae</taxon>
        <taxon>Naegleria</taxon>
    </lineage>
</organism>
<dbReference type="EMBL" id="GG738887">
    <property type="protein sequence ID" value="EFC41141.1"/>
    <property type="molecule type" value="Genomic_DNA"/>
</dbReference>
<evidence type="ECO:0000313" key="4">
    <source>
        <dbReference type="Proteomes" id="UP000006671"/>
    </source>
</evidence>
<dbReference type="KEGG" id="ngr:NAEGRDRAFT_80768"/>
<comment type="catalytic activity">
    <reaction evidence="1">
        <text>RNA(n) + a ribonucleoside 5'-triphosphate = RNA(n+1) + diphosphate</text>
        <dbReference type="Rhea" id="RHEA:21248"/>
        <dbReference type="Rhea" id="RHEA-COMP:14527"/>
        <dbReference type="Rhea" id="RHEA-COMP:17342"/>
        <dbReference type="ChEBI" id="CHEBI:33019"/>
        <dbReference type="ChEBI" id="CHEBI:61557"/>
        <dbReference type="ChEBI" id="CHEBI:140395"/>
        <dbReference type="EC" id="2.7.7.48"/>
    </reaction>
</comment>
<dbReference type="InterPro" id="IPR057596">
    <property type="entry name" value="RDRP_core"/>
</dbReference>
<dbReference type="AlphaFoldDB" id="D2VPL0"/>
<dbReference type="Proteomes" id="UP000006671">
    <property type="component" value="Unassembled WGS sequence"/>
</dbReference>
<protein>
    <recommendedName>
        <fullName evidence="1">RNA-dependent RNA polymerase</fullName>
        <ecNumber evidence="1">2.7.7.48</ecNumber>
    </recommendedName>
</protein>
<feature type="domain" description="RDRP core" evidence="2">
    <location>
        <begin position="411"/>
        <end position="560"/>
    </location>
</feature>
<evidence type="ECO:0000259" key="2">
    <source>
        <dbReference type="Pfam" id="PF05183"/>
    </source>
</evidence>
<dbReference type="GeneID" id="8855010"/>
<dbReference type="RefSeq" id="XP_002673885.1">
    <property type="nucleotide sequence ID" value="XM_002673839.1"/>
</dbReference>
<evidence type="ECO:0000313" key="3">
    <source>
        <dbReference type="EMBL" id="EFC41141.1"/>
    </source>
</evidence>
<dbReference type="Pfam" id="PF05183">
    <property type="entry name" value="RdRP"/>
    <property type="match status" value="1"/>
</dbReference>
<dbReference type="GO" id="GO:0003968">
    <property type="term" value="F:RNA-directed RNA polymerase activity"/>
    <property type="evidence" value="ECO:0007669"/>
    <property type="project" value="UniProtKB-KW"/>
</dbReference>
<evidence type="ECO:0000256" key="1">
    <source>
        <dbReference type="RuleBase" id="RU363098"/>
    </source>
</evidence>
<gene>
    <name evidence="3" type="ORF">NAEGRDRAFT_80768</name>
</gene>
<keyword evidence="1" id="KW-0696">RNA-directed RNA polymerase</keyword>
<keyword evidence="4" id="KW-1185">Reference proteome</keyword>
<sequence>MITASSSSGERNEKLSSIALDINNDRNNNKPLLSFTIYNNCSSSSLEASLPNTASLLNCEFSISPINATDENNQVTMIGVEITQAKFVNVRRTVFDAILSDFPSGWIEPKDVDHVFFTEHESVIKLMEGALCYDDDGFKFFSTLQSAPVDVDLKDLNIVKNCNKWNSYARLGSGDIPEAFHKFRIYHSKITVLQESQAYELIDQSDEIKYYLSCVQENLPLVRVTPRILSMFTEGLEKLTISNSFSENSLAMSVYTASFSNILQSHPFSNEDQIISLMNSSLTCYEFPRVDHRFIRSITSKCRNGVFECQVHLPEISETNRLFNKLGTDGFLKVKIIGQVPSGIYLQGKTYLPLGGSSNMMRERNMYFYDSSLYESVETIISQMGEISIDNLHQLCETECNEPEQINNGEPGYLTPSMTHSLIALGVQPLVLQTIFEEWFNSTVSNLTNPNFLLDLLKGRCRETLPAVQNLSEIPDNPFIEDLLRHLVSSHLQKVQNNLIIPIDKSITTTSLIDENKCLKENEMMVILGNEYLEDGTIVLVCNEPCLSQSNVKLFTVRNDETLKVKYETNHSLVILPSILKSDSVFACWDSRMIPTLVSSQITNSYQKLKTLSNSISRYLAKFRLDQLEKIESKLNGYKKNLADQQKEQDDIYIVGSLSILLHDPNETDCDWFIEPVSDNPTFFDDLCHRLSTYFKPIKEEYHKSVPLFRIYLQERDLRFLELIDLTNGDTGFRKKHHMRLYLAQQPKLLLILRILFDIIKKICAFHVKTFQLTWEVVDFCILRNYIHRERPPTRKESVDQEKQFSDSSFMKSVLSKCLESENFEKESELIIDFMKFFKLKNNMEFPDNLDDSKSYSATSDERKLEYAHDLIQTCLINLHLYRDFTKAILPTQVIQKTFEEFKNVDAKPVFRAESRDFVDGSVLTLFKGDSGESPINFTFYKGHVHAQHAKLPIHRPSLEKYNPESNNLISPMYDQKLSSQLTKMEDKPENYVFIIRFGVYYLVNMQKSIFSEITKPENSSVFNECMRKKAKVVKGPSADSFATGVSENVVPFLRPTDSPARMTEYSVSFYKNVNNKSTEFKVRLDENMKLKTKVISGQLRVISHTFIGKNNDMRFYINHLQYLDVNNEISELVDKLDKKGWLIKQGANDTEIVLTRN</sequence>
<keyword evidence="1" id="KW-0808">Transferase</keyword>
<dbReference type="InParanoid" id="D2VPL0"/>
<accession>D2VPL0</accession>
<proteinExistence type="inferred from homology"/>